<dbReference type="Proteomes" id="UP000182836">
    <property type="component" value="Unassembled WGS sequence"/>
</dbReference>
<evidence type="ECO:0000313" key="1">
    <source>
        <dbReference type="EMBL" id="SDI22823.1"/>
    </source>
</evidence>
<dbReference type="OrthoDB" id="4278026at2"/>
<dbReference type="AlphaFoldDB" id="A0A1G8IVF7"/>
<name>A0A1G8IVF7_ANEMI</name>
<gene>
    <name evidence="1" type="ORF">SAMN04487909_102193</name>
</gene>
<accession>A0A1G8IVF7</accession>
<proteinExistence type="predicted"/>
<evidence type="ECO:0000313" key="2">
    <source>
        <dbReference type="Proteomes" id="UP000182836"/>
    </source>
</evidence>
<reference evidence="1 2" key="1">
    <citation type="submission" date="2016-10" db="EMBL/GenBank/DDBJ databases">
        <authorList>
            <person name="de Groot N.N."/>
        </authorList>
    </citation>
    <scope>NUCLEOTIDE SEQUENCE [LARGE SCALE GENOMIC DNA]</scope>
    <source>
        <strain evidence="1 2">DSM 2895</strain>
    </source>
</reference>
<evidence type="ECO:0008006" key="3">
    <source>
        <dbReference type="Google" id="ProtNLM"/>
    </source>
</evidence>
<dbReference type="GeneID" id="42306228"/>
<sequence>MIRVKKVYFQDLSVGVDMGEIYAFSSFCENGHASIITGRKLRSLHRLRNKKLADIQRLQSKCKKVTSMEKVPTRQTVSSVQARKITTGCFA</sequence>
<dbReference type="RefSeq" id="WP_052811720.1">
    <property type="nucleotide sequence ID" value="NZ_BJOA01000010.1"/>
</dbReference>
<protein>
    <recommendedName>
        <fullName evidence="3">Transposase</fullName>
    </recommendedName>
</protein>
<dbReference type="EMBL" id="FNED01000002">
    <property type="protein sequence ID" value="SDI22823.1"/>
    <property type="molecule type" value="Genomic_DNA"/>
</dbReference>
<organism evidence="1 2">
    <name type="scientific">Aneurinibacillus migulanus</name>
    <name type="common">Bacillus migulanus</name>
    <dbReference type="NCBI Taxonomy" id="47500"/>
    <lineage>
        <taxon>Bacteria</taxon>
        <taxon>Bacillati</taxon>
        <taxon>Bacillota</taxon>
        <taxon>Bacilli</taxon>
        <taxon>Bacillales</taxon>
        <taxon>Paenibacillaceae</taxon>
        <taxon>Aneurinibacillus group</taxon>
        <taxon>Aneurinibacillus</taxon>
    </lineage>
</organism>